<gene>
    <name evidence="3" type="ORF">GLX27_001346</name>
</gene>
<evidence type="ECO:0000313" key="3">
    <source>
        <dbReference type="EMBL" id="WFD46709.1"/>
    </source>
</evidence>
<accession>A0ABY8EMH1</accession>
<evidence type="ECO:0000256" key="1">
    <source>
        <dbReference type="SAM" id="MobiDB-lite"/>
    </source>
</evidence>
<protein>
    <submittedName>
        <fullName evidence="3">[histone H3]-dimethyl-L-lysine(36) demethylase</fullName>
        <ecNumber evidence="3">1.14.11.27</ecNumber>
    </submittedName>
</protein>
<feature type="region of interest" description="Disordered" evidence="1">
    <location>
        <begin position="85"/>
        <end position="119"/>
    </location>
</feature>
<dbReference type="InterPro" id="IPR041667">
    <property type="entry name" value="Cupin_8"/>
</dbReference>
<sequence length="367" mass="41527">MVLARRCEEQFLAYPYSEVPDAWRRFYTHTTLLRACAALLRAQAEPHLPRAFWREQIRALDMALITTDRLEDTHRILVHHMLAALQDRHGPSDPPTRKRRQHDAPRSRTTSPPLYTAVPERTKPTDVEFARLAADGASGSPFIVRGYARHWRAMQPSTAPRWADAAYLVGRAGPGRVVPVETGARYTDRDWGQTVMAFDDFLGRIGWGEDEGAAEEKLYLAQHTLLTQFPWLADDLEVPNYARTTHATHRGTMPITSVWIGPRGTVSPPHTDAYYNCYVQVVGAKWVWLAPPDADWGGAMAAWRTDAAETYAGLMHNTSQRDVWASPTCVDGALQAVLQPGDLLYLPPRWWHAMHSLSRSFSVSFWF</sequence>
<feature type="domain" description="JmjC" evidence="2">
    <location>
        <begin position="218"/>
        <end position="367"/>
    </location>
</feature>
<name>A0ABY8EMH1_MALFU</name>
<organism evidence="3 4">
    <name type="scientific">Malassezia furfur</name>
    <name type="common">Pityriasis versicolor infection agent</name>
    <name type="synonym">Pityrosporum furfur</name>
    <dbReference type="NCBI Taxonomy" id="55194"/>
    <lineage>
        <taxon>Eukaryota</taxon>
        <taxon>Fungi</taxon>
        <taxon>Dikarya</taxon>
        <taxon>Basidiomycota</taxon>
        <taxon>Ustilaginomycotina</taxon>
        <taxon>Malasseziomycetes</taxon>
        <taxon>Malasseziales</taxon>
        <taxon>Malasseziaceae</taxon>
        <taxon>Malassezia</taxon>
    </lineage>
</organism>
<proteinExistence type="predicted"/>
<dbReference type="InterPro" id="IPR003347">
    <property type="entry name" value="JmjC_dom"/>
</dbReference>
<dbReference type="PROSITE" id="PS51184">
    <property type="entry name" value="JMJC"/>
    <property type="match status" value="1"/>
</dbReference>
<dbReference type="Proteomes" id="UP000818624">
    <property type="component" value="Chromosome 1"/>
</dbReference>
<dbReference type="EMBL" id="CP046234">
    <property type="protein sequence ID" value="WFD46709.1"/>
    <property type="molecule type" value="Genomic_DNA"/>
</dbReference>
<keyword evidence="3" id="KW-0560">Oxidoreductase</keyword>
<dbReference type="SMART" id="SM00558">
    <property type="entry name" value="JmjC"/>
    <property type="match status" value="1"/>
</dbReference>
<dbReference type="EC" id="1.14.11.27" evidence="3"/>
<evidence type="ECO:0000259" key="2">
    <source>
        <dbReference type="PROSITE" id="PS51184"/>
    </source>
</evidence>
<dbReference type="PANTHER" id="PTHR12461">
    <property type="entry name" value="HYPOXIA-INDUCIBLE FACTOR 1 ALPHA INHIBITOR-RELATED"/>
    <property type="match status" value="1"/>
</dbReference>
<dbReference type="PANTHER" id="PTHR12461:SF94">
    <property type="entry name" value="JMJC DOMAIN-CONTAINING PROTEIN"/>
    <property type="match status" value="1"/>
</dbReference>
<dbReference type="GO" id="GO:0140680">
    <property type="term" value="F:histone H3K36me/H3K36me2 demethylase activity"/>
    <property type="evidence" value="ECO:0007669"/>
    <property type="project" value="UniProtKB-EC"/>
</dbReference>
<evidence type="ECO:0000313" key="4">
    <source>
        <dbReference type="Proteomes" id="UP000818624"/>
    </source>
</evidence>
<dbReference type="Pfam" id="PF13621">
    <property type="entry name" value="Cupin_8"/>
    <property type="match status" value="1"/>
</dbReference>
<reference evidence="3 4" key="1">
    <citation type="journal article" date="2020" name="Elife">
        <title>Loss of centromere function drives karyotype evolution in closely related Malassezia species.</title>
        <authorList>
            <person name="Sankaranarayanan S.R."/>
            <person name="Ianiri G."/>
            <person name="Coelho M.A."/>
            <person name="Reza M.H."/>
            <person name="Thimmappa B.C."/>
            <person name="Ganguly P."/>
            <person name="Vadnala R.N."/>
            <person name="Sun S."/>
            <person name="Siddharthan R."/>
            <person name="Tellgren-Roth C."/>
            <person name="Dawson T.L."/>
            <person name="Heitman J."/>
            <person name="Sanyal K."/>
        </authorList>
    </citation>
    <scope>NUCLEOTIDE SEQUENCE [LARGE SCALE GENOMIC DNA]</scope>
    <source>
        <strain evidence="3">CBS14141</strain>
    </source>
</reference>
<dbReference type="Gene3D" id="2.60.120.650">
    <property type="entry name" value="Cupin"/>
    <property type="match status" value="1"/>
</dbReference>
<dbReference type="SUPFAM" id="SSF51197">
    <property type="entry name" value="Clavaminate synthase-like"/>
    <property type="match status" value="1"/>
</dbReference>
<keyword evidence="4" id="KW-1185">Reference proteome</keyword>